<dbReference type="AlphaFoldDB" id="A0A168T028"/>
<dbReference type="InterPro" id="IPR018228">
    <property type="entry name" value="DNase_TatD-rel_CS"/>
</dbReference>
<dbReference type="Gene3D" id="3.20.20.140">
    <property type="entry name" value="Metal-dependent hydrolases"/>
    <property type="match status" value="1"/>
</dbReference>
<evidence type="ECO:0000313" key="7">
    <source>
        <dbReference type="Proteomes" id="UP000078561"/>
    </source>
</evidence>
<name>A0A168T028_ABSGL</name>
<dbReference type="Proteomes" id="UP000078561">
    <property type="component" value="Unassembled WGS sequence"/>
</dbReference>
<evidence type="ECO:0000256" key="1">
    <source>
        <dbReference type="ARBA" id="ARBA00009275"/>
    </source>
</evidence>
<keyword evidence="2" id="KW-0540">Nuclease</keyword>
<evidence type="ECO:0000256" key="2">
    <source>
        <dbReference type="ARBA" id="ARBA00022722"/>
    </source>
</evidence>
<reference evidence="6" key="1">
    <citation type="submission" date="2016-04" db="EMBL/GenBank/DDBJ databases">
        <authorList>
            <person name="Evans L.H."/>
            <person name="Alamgir A."/>
            <person name="Owens N."/>
            <person name="Weber N.D."/>
            <person name="Virtaneva K."/>
            <person name="Barbian K."/>
            <person name="Babar A."/>
            <person name="Rosenke K."/>
        </authorList>
    </citation>
    <scope>NUCLEOTIDE SEQUENCE [LARGE SCALE GENOMIC DNA]</scope>
    <source>
        <strain evidence="6">CBS 101.48</strain>
    </source>
</reference>
<organism evidence="6">
    <name type="scientific">Absidia glauca</name>
    <name type="common">Pin mould</name>
    <dbReference type="NCBI Taxonomy" id="4829"/>
    <lineage>
        <taxon>Eukaryota</taxon>
        <taxon>Fungi</taxon>
        <taxon>Fungi incertae sedis</taxon>
        <taxon>Mucoromycota</taxon>
        <taxon>Mucoromycotina</taxon>
        <taxon>Mucoromycetes</taxon>
        <taxon>Mucorales</taxon>
        <taxon>Cunninghamellaceae</taxon>
        <taxon>Absidia</taxon>
    </lineage>
</organism>
<dbReference type="InterPro" id="IPR050891">
    <property type="entry name" value="TatD-type_Hydrolase"/>
</dbReference>
<dbReference type="PIRSF" id="PIRSF005902">
    <property type="entry name" value="DNase_TatD"/>
    <property type="match status" value="1"/>
</dbReference>
<dbReference type="GO" id="GO:0005829">
    <property type="term" value="C:cytosol"/>
    <property type="evidence" value="ECO:0007669"/>
    <property type="project" value="TreeGrafter"/>
</dbReference>
<protein>
    <submittedName>
        <fullName evidence="6">Uncharacterized protein</fullName>
    </submittedName>
</protein>
<dbReference type="InterPro" id="IPR032466">
    <property type="entry name" value="Metal_Hydrolase"/>
</dbReference>
<dbReference type="GO" id="GO:0046872">
    <property type="term" value="F:metal ion binding"/>
    <property type="evidence" value="ECO:0007669"/>
    <property type="project" value="UniProtKB-KW"/>
</dbReference>
<keyword evidence="3 5" id="KW-0479">Metal-binding</keyword>
<keyword evidence="4" id="KW-0378">Hydrolase</keyword>
<dbReference type="InParanoid" id="A0A168T028"/>
<dbReference type="Pfam" id="PF01026">
    <property type="entry name" value="TatD_DNase"/>
    <property type="match status" value="1"/>
</dbReference>
<evidence type="ECO:0000256" key="3">
    <source>
        <dbReference type="ARBA" id="ARBA00022723"/>
    </source>
</evidence>
<dbReference type="OrthoDB" id="6079689at2759"/>
<dbReference type="STRING" id="4829.A0A168T028"/>
<evidence type="ECO:0000313" key="6">
    <source>
        <dbReference type="EMBL" id="SAM09239.1"/>
    </source>
</evidence>
<dbReference type="OMA" id="CERETQL"/>
<feature type="binding site" evidence="5">
    <location>
        <position position="175"/>
    </location>
    <ligand>
        <name>a divalent metal cation</name>
        <dbReference type="ChEBI" id="CHEBI:60240"/>
        <label>2</label>
    </ligand>
</feature>
<evidence type="ECO:0000256" key="5">
    <source>
        <dbReference type="PIRSR" id="PIRSR005902-1"/>
    </source>
</evidence>
<dbReference type="CDD" id="cd01310">
    <property type="entry name" value="TatD_DNAse"/>
    <property type="match status" value="1"/>
</dbReference>
<dbReference type="PANTHER" id="PTHR10060">
    <property type="entry name" value="TATD FAMILY DEOXYRIBONUCLEASE"/>
    <property type="match status" value="1"/>
</dbReference>
<dbReference type="InterPro" id="IPR001130">
    <property type="entry name" value="TatD-like"/>
</dbReference>
<dbReference type="FunCoup" id="A0A168T028">
    <property type="interactions" value="286"/>
</dbReference>
<dbReference type="GO" id="GO:0008296">
    <property type="term" value="F:3'-5'-DNA exonuclease activity"/>
    <property type="evidence" value="ECO:0007669"/>
    <property type="project" value="TreeGrafter"/>
</dbReference>
<feature type="binding site" evidence="5">
    <location>
        <position position="150"/>
    </location>
    <ligand>
        <name>a divalent metal cation</name>
        <dbReference type="ChEBI" id="CHEBI:60240"/>
        <label>2</label>
    </ligand>
</feature>
<proteinExistence type="inferred from homology"/>
<keyword evidence="7" id="KW-1185">Reference proteome</keyword>
<dbReference type="EMBL" id="LT554999">
    <property type="protein sequence ID" value="SAM09239.1"/>
    <property type="molecule type" value="Genomic_DNA"/>
</dbReference>
<dbReference type="PROSITE" id="PS01090">
    <property type="entry name" value="TATD_2"/>
    <property type="match status" value="1"/>
</dbReference>
<comment type="similarity">
    <text evidence="1">Belongs to the metallo-dependent hydrolases superfamily. TatD-type hydrolase family.</text>
</comment>
<accession>A0A168T028</accession>
<sequence>MRFIDIGINLTDNMFRGKYRGKRLHQDDFDLILERAQRAGVEKMIITGTDLVESRKAAAMTDKKEHAGFLYSTVGCHPTRCGEFKKYKHGPQAYLDALRAVIKKSPNVVAIGECGLDYDRLHFCDTQTQKEYFAAQFALAKETQLPMFLHDRNTGDDFYNMVKHHRNDFTHGVVHSFTGSMEQMERLLELGLYIGINGCSLKTAANLEVVKAIPQDRIMIETGKLFQSPKEMSNLLLSSCA</sequence>
<gene>
    <name evidence="6" type="primary">ABSGL_14913.1 scaffold 15133</name>
</gene>
<evidence type="ECO:0000256" key="4">
    <source>
        <dbReference type="ARBA" id="ARBA00022801"/>
    </source>
</evidence>
<dbReference type="SUPFAM" id="SSF51556">
    <property type="entry name" value="Metallo-dependent hydrolases"/>
    <property type="match status" value="1"/>
</dbReference>
<feature type="binding site" evidence="5">
    <location>
        <position position="113"/>
    </location>
    <ligand>
        <name>a divalent metal cation</name>
        <dbReference type="ChEBI" id="CHEBI:60240"/>
        <label>1</label>
    </ligand>
</feature>
<dbReference type="PANTHER" id="PTHR10060:SF15">
    <property type="entry name" value="DEOXYRIBONUCLEASE TATDN1"/>
    <property type="match status" value="1"/>
</dbReference>